<dbReference type="InterPro" id="IPR006204">
    <property type="entry name" value="GHMP_kinase_N_dom"/>
</dbReference>
<keyword evidence="5 6" id="KW-0067">ATP-binding</keyword>
<evidence type="ECO:0000256" key="5">
    <source>
        <dbReference type="ARBA" id="ARBA00022840"/>
    </source>
</evidence>
<dbReference type="InterPro" id="IPR020568">
    <property type="entry name" value="Ribosomal_Su5_D2-typ_SF"/>
</dbReference>
<keyword evidence="9" id="KW-1185">Reference proteome</keyword>
<evidence type="ECO:0000313" key="9">
    <source>
        <dbReference type="Proteomes" id="UP000199411"/>
    </source>
</evidence>
<keyword evidence="2 6" id="KW-0808">Transferase</keyword>
<dbReference type="GO" id="GO:0050515">
    <property type="term" value="F:4-(cytidine 5'-diphospho)-2-C-methyl-D-erythritol kinase activity"/>
    <property type="evidence" value="ECO:0007669"/>
    <property type="project" value="UniProtKB-UniRule"/>
</dbReference>
<sequence>MIVKSYAKINLALYVLDKRNDGYHNIVSLVTKIDLFDTIEIKPSKTLRILTSIDSINNQQNLAYKAAKAFFEQCHIKDAVQIDIEKNIPLQAGLGGGSSNAAYVLLALNKMYEYPLSFDELVGLASSLGSDCVLFLYQNACIVCSRGEIAYRLDYTFKPEELIIVKPPFGVSTKLAYSNLILTKHNNINRMDLVDKLKKGGPLAIMHNDLESSVFKLYPVLERIKLKIYEIVQNALLCGSGSSVFAFAQSSADKIISVFDESYFIKKATILNNEGRFLYEHYRS</sequence>
<dbReference type="GO" id="GO:0005524">
    <property type="term" value="F:ATP binding"/>
    <property type="evidence" value="ECO:0007669"/>
    <property type="project" value="UniProtKB-UniRule"/>
</dbReference>
<dbReference type="RefSeq" id="WP_092129543.1">
    <property type="nucleotide sequence ID" value="NZ_FMYU01000013.1"/>
</dbReference>
<reference evidence="9" key="1">
    <citation type="submission" date="2016-10" db="EMBL/GenBank/DDBJ databases">
        <authorList>
            <person name="Varghese N."/>
            <person name="Submissions S."/>
        </authorList>
    </citation>
    <scope>NUCLEOTIDE SEQUENCE [LARGE SCALE GENOMIC DNA]</scope>
    <source>
        <strain evidence="9">DSM 8415</strain>
    </source>
</reference>
<dbReference type="Gene3D" id="3.30.70.890">
    <property type="entry name" value="GHMP kinase, C-terminal domain"/>
    <property type="match status" value="1"/>
</dbReference>
<feature type="binding site" evidence="6">
    <location>
        <begin position="89"/>
        <end position="99"/>
    </location>
    <ligand>
        <name>ATP</name>
        <dbReference type="ChEBI" id="CHEBI:30616"/>
    </ligand>
</feature>
<dbReference type="PANTHER" id="PTHR43527">
    <property type="entry name" value="4-DIPHOSPHOCYTIDYL-2-C-METHYL-D-ERYTHRITOL KINASE, CHLOROPLASTIC"/>
    <property type="match status" value="1"/>
</dbReference>
<keyword evidence="3 6" id="KW-0547">Nucleotide-binding</keyword>
<evidence type="ECO:0000256" key="1">
    <source>
        <dbReference type="ARBA" id="ARBA00017473"/>
    </source>
</evidence>
<dbReference type="UniPathway" id="UPA00056">
    <property type="reaction ID" value="UER00094"/>
</dbReference>
<dbReference type="InterPro" id="IPR014721">
    <property type="entry name" value="Ribsml_uS5_D2-typ_fold_subgr"/>
</dbReference>
<dbReference type="Pfam" id="PF00288">
    <property type="entry name" value="GHMP_kinases_N"/>
    <property type="match status" value="1"/>
</dbReference>
<dbReference type="AlphaFoldDB" id="A0A1G6QV67"/>
<dbReference type="EC" id="2.7.1.148" evidence="6"/>
<evidence type="ECO:0000313" key="8">
    <source>
        <dbReference type="EMBL" id="SDC95695.1"/>
    </source>
</evidence>
<dbReference type="PIRSF" id="PIRSF010376">
    <property type="entry name" value="IspE"/>
    <property type="match status" value="1"/>
</dbReference>
<feature type="active site" evidence="6">
    <location>
        <position position="131"/>
    </location>
</feature>
<keyword evidence="6" id="KW-0414">Isoprene biosynthesis</keyword>
<evidence type="ECO:0000256" key="2">
    <source>
        <dbReference type="ARBA" id="ARBA00022679"/>
    </source>
</evidence>
<protein>
    <recommendedName>
        <fullName evidence="1 6">4-diphosphocytidyl-2-C-methyl-D-erythritol kinase</fullName>
        <shortName evidence="6">CMK</shortName>
        <ecNumber evidence="6">2.7.1.148</ecNumber>
    </recommendedName>
    <alternativeName>
        <fullName evidence="6">4-(cytidine-5'-diphospho)-2-C-methyl-D-erythritol kinase</fullName>
    </alternativeName>
</protein>
<proteinExistence type="inferred from homology"/>
<evidence type="ECO:0000256" key="4">
    <source>
        <dbReference type="ARBA" id="ARBA00022777"/>
    </source>
</evidence>
<organism evidence="8 9">
    <name type="scientific">Desulfurella multipotens</name>
    <dbReference type="NCBI Taxonomy" id="79269"/>
    <lineage>
        <taxon>Bacteria</taxon>
        <taxon>Pseudomonadati</taxon>
        <taxon>Campylobacterota</taxon>
        <taxon>Desulfurellia</taxon>
        <taxon>Desulfurellales</taxon>
        <taxon>Desulfurellaceae</taxon>
        <taxon>Desulfurella</taxon>
    </lineage>
</organism>
<dbReference type="EMBL" id="FMYU01000013">
    <property type="protein sequence ID" value="SDC95695.1"/>
    <property type="molecule type" value="Genomic_DNA"/>
</dbReference>
<dbReference type="GO" id="GO:0019288">
    <property type="term" value="P:isopentenyl diphosphate biosynthetic process, methylerythritol 4-phosphate pathway"/>
    <property type="evidence" value="ECO:0007669"/>
    <property type="project" value="UniProtKB-UniRule"/>
</dbReference>
<dbReference type="HAMAP" id="MF_00061">
    <property type="entry name" value="IspE"/>
    <property type="match status" value="1"/>
</dbReference>
<feature type="domain" description="GHMP kinase N-terminal" evidence="7">
    <location>
        <begin position="61"/>
        <end position="137"/>
    </location>
</feature>
<accession>A0A1G6QV67</accession>
<comment type="function">
    <text evidence="6">Catalyzes the phosphorylation of the position 2 hydroxy group of 4-diphosphocytidyl-2C-methyl-D-erythritol.</text>
</comment>
<evidence type="ECO:0000259" key="7">
    <source>
        <dbReference type="Pfam" id="PF00288"/>
    </source>
</evidence>
<feature type="active site" evidence="6">
    <location>
        <position position="8"/>
    </location>
</feature>
<evidence type="ECO:0000256" key="6">
    <source>
        <dbReference type="HAMAP-Rule" id="MF_00061"/>
    </source>
</evidence>
<comment type="pathway">
    <text evidence="6">Isoprenoid biosynthesis; isopentenyl diphosphate biosynthesis via DXP pathway; isopentenyl diphosphate from 1-deoxy-D-xylulose 5-phosphate: step 3/6.</text>
</comment>
<comment type="catalytic activity">
    <reaction evidence="6">
        <text>4-CDP-2-C-methyl-D-erythritol + ATP = 4-CDP-2-C-methyl-D-erythritol 2-phosphate + ADP + H(+)</text>
        <dbReference type="Rhea" id="RHEA:18437"/>
        <dbReference type="ChEBI" id="CHEBI:15378"/>
        <dbReference type="ChEBI" id="CHEBI:30616"/>
        <dbReference type="ChEBI" id="CHEBI:57823"/>
        <dbReference type="ChEBI" id="CHEBI:57919"/>
        <dbReference type="ChEBI" id="CHEBI:456216"/>
        <dbReference type="EC" id="2.7.1.148"/>
    </reaction>
</comment>
<dbReference type="Proteomes" id="UP000199411">
    <property type="component" value="Unassembled WGS sequence"/>
</dbReference>
<dbReference type="SUPFAM" id="SSF54211">
    <property type="entry name" value="Ribosomal protein S5 domain 2-like"/>
    <property type="match status" value="1"/>
</dbReference>
<keyword evidence="4 6" id="KW-0418">Kinase</keyword>
<dbReference type="InterPro" id="IPR036554">
    <property type="entry name" value="GHMP_kinase_C_sf"/>
</dbReference>
<name>A0A1G6QV67_9BACT</name>
<dbReference type="InterPro" id="IPR004424">
    <property type="entry name" value="IspE"/>
</dbReference>
<gene>
    <name evidence="6" type="primary">ispE</name>
    <name evidence="8" type="ORF">SAMN05660835_01652</name>
</gene>
<dbReference type="OrthoDB" id="9809438at2"/>
<dbReference type="NCBIfam" id="TIGR00154">
    <property type="entry name" value="ispE"/>
    <property type="match status" value="1"/>
</dbReference>
<evidence type="ECO:0000256" key="3">
    <source>
        <dbReference type="ARBA" id="ARBA00022741"/>
    </source>
</evidence>
<dbReference type="SUPFAM" id="SSF55060">
    <property type="entry name" value="GHMP Kinase, C-terminal domain"/>
    <property type="match status" value="1"/>
</dbReference>
<dbReference type="PANTHER" id="PTHR43527:SF2">
    <property type="entry name" value="4-DIPHOSPHOCYTIDYL-2-C-METHYL-D-ERYTHRITOL KINASE, CHLOROPLASTIC"/>
    <property type="match status" value="1"/>
</dbReference>
<dbReference type="GO" id="GO:0016114">
    <property type="term" value="P:terpenoid biosynthetic process"/>
    <property type="evidence" value="ECO:0007669"/>
    <property type="project" value="UniProtKB-UniRule"/>
</dbReference>
<dbReference type="Gene3D" id="3.30.230.10">
    <property type="match status" value="1"/>
</dbReference>
<comment type="similarity">
    <text evidence="6">Belongs to the GHMP kinase family. IspE subfamily.</text>
</comment>